<feature type="compositionally biased region" description="Basic and acidic residues" evidence="1">
    <location>
        <begin position="1"/>
        <end position="17"/>
    </location>
</feature>
<evidence type="ECO:0000256" key="1">
    <source>
        <dbReference type="SAM" id="MobiDB-lite"/>
    </source>
</evidence>
<dbReference type="HOGENOM" id="CLU_2397676_0_0_11"/>
<dbReference type="AlphaFoldDB" id="V9XN51"/>
<sequence>MGTHERGARATADESDSRPQVGGDLEAVGVLARGVSAAPPCSSTIRRCPSEPERARLCWVFSMVAGSSAESRRSASAQASSEVSRLMTCRRMP</sequence>
<reference evidence="2 3" key="1">
    <citation type="journal article" date="2014" name="Genome Announc.">
        <title>Complete Genome of Rhodococcus pyridinivorans SB3094, a Methyl-Ethyl-Ketone-Degrading Bacterium Used for Bioaugmentation.</title>
        <authorList>
            <person name="Dueholm M.S."/>
            <person name="Albertsen M."/>
            <person name="D'Imperio S."/>
            <person name="Tale V.P."/>
            <person name="Lewis D."/>
            <person name="Nielsen P.H."/>
            <person name="Nielsen J.L."/>
        </authorList>
    </citation>
    <scope>NUCLEOTIDE SEQUENCE [LARGE SCALE GENOMIC DNA]</scope>
    <source>
        <strain evidence="2 3">SB3094</strain>
    </source>
</reference>
<dbReference type="KEGG" id="rpy:Y013_16245"/>
<accession>V9XN51</accession>
<name>V9XN51_9NOCA</name>
<feature type="region of interest" description="Disordered" evidence="1">
    <location>
        <begin position="1"/>
        <end position="22"/>
    </location>
</feature>
<evidence type="ECO:0000313" key="3">
    <source>
        <dbReference type="Proteomes" id="UP000018781"/>
    </source>
</evidence>
<feature type="compositionally biased region" description="Low complexity" evidence="1">
    <location>
        <begin position="68"/>
        <end position="84"/>
    </location>
</feature>
<protein>
    <submittedName>
        <fullName evidence="2">Uncharacterized protein</fullName>
    </submittedName>
</protein>
<gene>
    <name evidence="2" type="ORF">Y013_16245</name>
</gene>
<proteinExistence type="predicted"/>
<feature type="region of interest" description="Disordered" evidence="1">
    <location>
        <begin position="68"/>
        <end position="93"/>
    </location>
</feature>
<dbReference type="Proteomes" id="UP000018781">
    <property type="component" value="Chromosome"/>
</dbReference>
<dbReference type="EMBL" id="CP006996">
    <property type="protein sequence ID" value="AHD23828.1"/>
    <property type="molecule type" value="Genomic_DNA"/>
</dbReference>
<organism evidence="2 3">
    <name type="scientific">Rhodococcus pyridinivorans SB3094</name>
    <dbReference type="NCBI Taxonomy" id="1435356"/>
    <lineage>
        <taxon>Bacteria</taxon>
        <taxon>Bacillati</taxon>
        <taxon>Actinomycetota</taxon>
        <taxon>Actinomycetes</taxon>
        <taxon>Mycobacteriales</taxon>
        <taxon>Nocardiaceae</taxon>
        <taxon>Rhodococcus</taxon>
    </lineage>
</organism>
<evidence type="ECO:0000313" key="2">
    <source>
        <dbReference type="EMBL" id="AHD23828.1"/>
    </source>
</evidence>